<dbReference type="AlphaFoldDB" id="A0AAV7X7S2"/>
<comment type="caution">
    <text evidence="1">The sequence shown here is derived from an EMBL/GenBank/DDBJ whole genome shotgun (WGS) entry which is preliminary data.</text>
</comment>
<evidence type="ECO:0000313" key="2">
    <source>
        <dbReference type="Proteomes" id="UP001075354"/>
    </source>
</evidence>
<proteinExistence type="predicted"/>
<dbReference type="Proteomes" id="UP001075354">
    <property type="component" value="Chromosome 14"/>
</dbReference>
<accession>A0AAV7X7S2</accession>
<evidence type="ECO:0000313" key="1">
    <source>
        <dbReference type="EMBL" id="KAJ1520463.1"/>
    </source>
</evidence>
<sequence length="314" mass="34885">MGQPFSLPDIAVDAVEFQAIPRSTAEAMAESAVDSSLLLWGALQREIAAVRGAVDVFDAGRTPTTDRQVPYVDQAAAVLTAPKGRLKLKIRGSSPTGEDVSWETSIPLLEGSGMKPGTEMSSRQSVLARLALYFLHTRGRLTKVEEKTGMTNIDNNLYLAERHQLKEEKAHYLETDEQLRKAKRVRSLCCSRDPEWSLRALQVMAPQIEELSVDHPGPTHLAALGAMPRLRRLKIWQAHESFRCDDFGPFSWDECTNDPADPTKPWRLDEIPASHAGVVCLKDNFVLELGQDLSTCKSGDSLEQFCTLRIQNCL</sequence>
<gene>
    <name evidence="1" type="ORF">ONE63_003590</name>
</gene>
<organism evidence="1 2">
    <name type="scientific">Megalurothrips usitatus</name>
    <name type="common">bean blossom thrips</name>
    <dbReference type="NCBI Taxonomy" id="439358"/>
    <lineage>
        <taxon>Eukaryota</taxon>
        <taxon>Metazoa</taxon>
        <taxon>Ecdysozoa</taxon>
        <taxon>Arthropoda</taxon>
        <taxon>Hexapoda</taxon>
        <taxon>Insecta</taxon>
        <taxon>Pterygota</taxon>
        <taxon>Neoptera</taxon>
        <taxon>Paraneoptera</taxon>
        <taxon>Thysanoptera</taxon>
        <taxon>Terebrantia</taxon>
        <taxon>Thripoidea</taxon>
        <taxon>Thripidae</taxon>
        <taxon>Megalurothrips</taxon>
    </lineage>
</organism>
<dbReference type="EMBL" id="JAPTSV010000014">
    <property type="protein sequence ID" value="KAJ1520463.1"/>
    <property type="molecule type" value="Genomic_DNA"/>
</dbReference>
<protein>
    <submittedName>
        <fullName evidence="1">Uncharacterized protein</fullName>
    </submittedName>
</protein>
<keyword evidence="2" id="KW-1185">Reference proteome</keyword>
<name>A0AAV7X7S2_9NEOP</name>
<reference evidence="1" key="1">
    <citation type="submission" date="2022-12" db="EMBL/GenBank/DDBJ databases">
        <title>Chromosome-level genome assembly of the bean flower thrips Megalurothrips usitatus.</title>
        <authorList>
            <person name="Ma L."/>
            <person name="Liu Q."/>
            <person name="Li H."/>
            <person name="Cai W."/>
        </authorList>
    </citation>
    <scope>NUCLEOTIDE SEQUENCE</scope>
    <source>
        <strain evidence="1">Cailab_2022a</strain>
    </source>
</reference>